<gene>
    <name evidence="4" type="ORF">BST26_09025</name>
</gene>
<feature type="domain" description="Serine aminopeptidase S33" evidence="3">
    <location>
        <begin position="21"/>
        <end position="131"/>
    </location>
</feature>
<comment type="similarity">
    <text evidence="1">Belongs to the AB hydrolase superfamily.</text>
</comment>
<dbReference type="Pfam" id="PF12146">
    <property type="entry name" value="Hydrolase_4"/>
    <property type="match status" value="1"/>
</dbReference>
<dbReference type="PANTHER" id="PTHR22946:SF9">
    <property type="entry name" value="POLYKETIDE TRANSFERASE AF380"/>
    <property type="match status" value="1"/>
</dbReference>
<sequence>MNTGGEACSAWFFPPEPGDAPAPVVVMAHGFAGTKDSGLAGFAERLQAAGLAVLAFDYRGFGTSEGRLRQQISIARQLDDYRAAVDTAVRQPGVDPDRVVLWGVSLSGGHVIRLADETRAAAVIALTPLTDVLSTGRHVLSGYGAVTVLRNTADGVRSRIGAAAGAEPVLMPVVTPDGHRALLGPGGAYDGYLSIAGPSWRNEIDAAVGLELGRISTARYAKRMTAPLLVQIADFDSYVSAEAAMKTARHGRGIVHHYPCDHFDVWPGRGWFEHAVSDQLRFLRRVLGTAPERHQGGP</sequence>
<dbReference type="AlphaFoldDB" id="A0A1X0DFS2"/>
<evidence type="ECO:0000313" key="4">
    <source>
        <dbReference type="EMBL" id="ORA71241.1"/>
    </source>
</evidence>
<evidence type="ECO:0000256" key="2">
    <source>
        <dbReference type="ARBA" id="ARBA00022801"/>
    </source>
</evidence>
<comment type="caution">
    <text evidence="4">The sequence shown here is derived from an EMBL/GenBank/DDBJ whole genome shotgun (WGS) entry which is preliminary data.</text>
</comment>
<dbReference type="InterPro" id="IPR029058">
    <property type="entry name" value="AB_hydrolase_fold"/>
</dbReference>
<dbReference type="STRING" id="444597.BST26_09025"/>
<dbReference type="Gene3D" id="1.10.10.800">
    <property type="match status" value="1"/>
</dbReference>
<protein>
    <submittedName>
        <fullName evidence="4">Alpha/beta hydrolase</fullName>
    </submittedName>
</protein>
<keyword evidence="5" id="KW-1185">Reference proteome</keyword>
<dbReference type="PANTHER" id="PTHR22946">
    <property type="entry name" value="DIENELACTONE HYDROLASE DOMAIN-CONTAINING PROTEIN-RELATED"/>
    <property type="match status" value="1"/>
</dbReference>
<organism evidence="4 5">
    <name type="scientific">Mycolicibacterium insubricum</name>
    <dbReference type="NCBI Taxonomy" id="444597"/>
    <lineage>
        <taxon>Bacteria</taxon>
        <taxon>Bacillati</taxon>
        <taxon>Actinomycetota</taxon>
        <taxon>Actinomycetes</taxon>
        <taxon>Mycobacteriales</taxon>
        <taxon>Mycobacteriaceae</taxon>
        <taxon>Mycolicibacterium</taxon>
    </lineage>
</organism>
<dbReference type="EMBL" id="MVHS01000015">
    <property type="protein sequence ID" value="ORA71241.1"/>
    <property type="molecule type" value="Genomic_DNA"/>
</dbReference>
<reference evidence="4 5" key="1">
    <citation type="submission" date="2016-12" db="EMBL/GenBank/DDBJ databases">
        <title>The new phylogeny of genus Mycobacterium.</title>
        <authorList>
            <person name="Tortoli E."/>
            <person name="Trovato A."/>
            <person name="Cirillo D.M."/>
        </authorList>
    </citation>
    <scope>NUCLEOTIDE SEQUENCE [LARGE SCALE GENOMIC DNA]</scope>
    <source>
        <strain evidence="4 5">DSM 45130</strain>
    </source>
</reference>
<evidence type="ECO:0000313" key="5">
    <source>
        <dbReference type="Proteomes" id="UP000192801"/>
    </source>
</evidence>
<accession>A0A1X0DFS2</accession>
<dbReference type="GO" id="GO:0052689">
    <property type="term" value="F:carboxylic ester hydrolase activity"/>
    <property type="evidence" value="ECO:0007669"/>
    <property type="project" value="UniProtKB-ARBA"/>
</dbReference>
<evidence type="ECO:0000256" key="1">
    <source>
        <dbReference type="ARBA" id="ARBA00008645"/>
    </source>
</evidence>
<name>A0A1X0DFS2_9MYCO</name>
<dbReference type="RefSeq" id="WP_234805809.1">
    <property type="nucleotide sequence ID" value="NZ_AP022618.1"/>
</dbReference>
<evidence type="ECO:0000259" key="3">
    <source>
        <dbReference type="Pfam" id="PF12146"/>
    </source>
</evidence>
<proteinExistence type="inferred from homology"/>
<dbReference type="InterPro" id="IPR022742">
    <property type="entry name" value="Hydrolase_4"/>
</dbReference>
<dbReference type="Proteomes" id="UP000192801">
    <property type="component" value="Unassembled WGS sequence"/>
</dbReference>
<keyword evidence="2 4" id="KW-0378">Hydrolase</keyword>
<dbReference type="InterPro" id="IPR050261">
    <property type="entry name" value="FrsA_esterase"/>
</dbReference>
<dbReference type="Gene3D" id="3.40.50.1820">
    <property type="entry name" value="alpha/beta hydrolase"/>
    <property type="match status" value="1"/>
</dbReference>
<dbReference type="SUPFAM" id="SSF53474">
    <property type="entry name" value="alpha/beta-Hydrolases"/>
    <property type="match status" value="1"/>
</dbReference>